<dbReference type="GO" id="GO:0044772">
    <property type="term" value="P:mitotic cell cycle phase transition"/>
    <property type="evidence" value="ECO:0007669"/>
    <property type="project" value="InterPro"/>
</dbReference>
<accession>A0AAV8A0R4</accession>
<keyword evidence="1" id="KW-0132">Cell division</keyword>
<feature type="compositionally biased region" description="Low complexity" evidence="5">
    <location>
        <begin position="167"/>
        <end position="182"/>
    </location>
</feature>
<evidence type="ECO:0000256" key="5">
    <source>
        <dbReference type="SAM" id="MobiDB-lite"/>
    </source>
</evidence>
<dbReference type="InterPro" id="IPR013763">
    <property type="entry name" value="Cyclin-like_dom"/>
</dbReference>
<gene>
    <name evidence="8" type="ORF">M0812_11622</name>
</gene>
<protein>
    <submittedName>
        <fullName evidence="8">Cyclin-b1-4</fullName>
    </submittedName>
</protein>
<dbReference type="Pfam" id="PF02984">
    <property type="entry name" value="Cyclin_C"/>
    <property type="match status" value="1"/>
</dbReference>
<dbReference type="InterPro" id="IPR004367">
    <property type="entry name" value="Cyclin_C-dom"/>
</dbReference>
<dbReference type="SMART" id="SM01332">
    <property type="entry name" value="Cyclin_C"/>
    <property type="match status" value="1"/>
</dbReference>
<keyword evidence="3" id="KW-0131">Cell cycle</keyword>
<organism evidence="8 9">
    <name type="scientific">Anaeramoeba flamelloides</name>
    <dbReference type="NCBI Taxonomy" id="1746091"/>
    <lineage>
        <taxon>Eukaryota</taxon>
        <taxon>Metamonada</taxon>
        <taxon>Anaeramoebidae</taxon>
        <taxon>Anaeramoeba</taxon>
    </lineage>
</organism>
<dbReference type="Gene3D" id="1.10.472.10">
    <property type="entry name" value="Cyclin-like"/>
    <property type="match status" value="2"/>
</dbReference>
<evidence type="ECO:0000313" key="8">
    <source>
        <dbReference type="EMBL" id="KAJ3445735.1"/>
    </source>
</evidence>
<dbReference type="PIRSF" id="PIRSF001771">
    <property type="entry name" value="Cyclin_A_B_D_E"/>
    <property type="match status" value="1"/>
</dbReference>
<dbReference type="Pfam" id="PF00134">
    <property type="entry name" value="Cyclin_N"/>
    <property type="match status" value="1"/>
</dbReference>
<evidence type="ECO:0000256" key="2">
    <source>
        <dbReference type="ARBA" id="ARBA00023127"/>
    </source>
</evidence>
<feature type="domain" description="Cyclin-like" evidence="6">
    <location>
        <begin position="364"/>
        <end position="457"/>
    </location>
</feature>
<dbReference type="Proteomes" id="UP001146793">
    <property type="component" value="Unassembled WGS sequence"/>
</dbReference>
<feature type="compositionally biased region" description="Basic residues" evidence="5">
    <location>
        <begin position="197"/>
        <end position="209"/>
    </location>
</feature>
<dbReference type="InterPro" id="IPR006671">
    <property type="entry name" value="Cyclin_N"/>
</dbReference>
<reference evidence="8" key="1">
    <citation type="submission" date="2022-08" db="EMBL/GenBank/DDBJ databases">
        <title>Novel sulphate-reducing endosymbionts in the free-living metamonad Anaeramoeba.</title>
        <authorList>
            <person name="Jerlstrom-Hultqvist J."/>
            <person name="Cepicka I."/>
            <person name="Gallot-Lavallee L."/>
            <person name="Salas-Leiva D."/>
            <person name="Curtis B.A."/>
            <person name="Zahonova K."/>
            <person name="Pipaliya S."/>
            <person name="Dacks J."/>
            <person name="Roger A.J."/>
        </authorList>
    </citation>
    <scope>NUCLEOTIDE SEQUENCE</scope>
    <source>
        <strain evidence="8">Busselton2</strain>
    </source>
</reference>
<comment type="caution">
    <text evidence="8">The sequence shown here is derived from an EMBL/GenBank/DDBJ whole genome shotgun (WGS) entry which is preliminary data.</text>
</comment>
<dbReference type="GO" id="GO:0016538">
    <property type="term" value="F:cyclin-dependent protein serine/threonine kinase regulator activity"/>
    <property type="evidence" value="ECO:0007669"/>
    <property type="project" value="InterPro"/>
</dbReference>
<dbReference type="SUPFAM" id="SSF47954">
    <property type="entry name" value="Cyclin-like"/>
    <property type="match status" value="2"/>
</dbReference>
<evidence type="ECO:0000256" key="3">
    <source>
        <dbReference type="ARBA" id="ARBA00023306"/>
    </source>
</evidence>
<keyword evidence="2 4" id="KW-0195">Cyclin</keyword>
<dbReference type="InterPro" id="IPR036915">
    <property type="entry name" value="Cyclin-like_sf"/>
</dbReference>
<dbReference type="GO" id="GO:0051301">
    <property type="term" value="P:cell division"/>
    <property type="evidence" value="ECO:0007669"/>
    <property type="project" value="UniProtKB-KW"/>
</dbReference>
<evidence type="ECO:0000256" key="1">
    <source>
        <dbReference type="ARBA" id="ARBA00022618"/>
    </source>
</evidence>
<feature type="domain" description="Cyclin C-terminal" evidence="7">
    <location>
        <begin position="360"/>
        <end position="494"/>
    </location>
</feature>
<dbReference type="AlphaFoldDB" id="A0AAV8A0R4"/>
<comment type="similarity">
    <text evidence="4">Belongs to the cyclin family.</text>
</comment>
<evidence type="ECO:0000313" key="9">
    <source>
        <dbReference type="Proteomes" id="UP001146793"/>
    </source>
</evidence>
<feature type="domain" description="Cyclin-like" evidence="6">
    <location>
        <begin position="267"/>
        <end position="351"/>
    </location>
</feature>
<dbReference type="InterPro" id="IPR046965">
    <property type="entry name" value="Cyclin_A/B-like"/>
</dbReference>
<evidence type="ECO:0000256" key="4">
    <source>
        <dbReference type="RuleBase" id="RU000383"/>
    </source>
</evidence>
<dbReference type="SMART" id="SM00385">
    <property type="entry name" value="CYCLIN"/>
    <property type="match status" value="2"/>
</dbReference>
<dbReference type="CDD" id="cd20507">
    <property type="entry name" value="CYCLIN_CCNB1-like_rpt1"/>
    <property type="match status" value="1"/>
</dbReference>
<dbReference type="EMBL" id="JANTQA010000023">
    <property type="protein sequence ID" value="KAJ3445735.1"/>
    <property type="molecule type" value="Genomic_DNA"/>
</dbReference>
<dbReference type="PANTHER" id="PTHR10177">
    <property type="entry name" value="CYCLINS"/>
    <property type="match status" value="1"/>
</dbReference>
<evidence type="ECO:0000259" key="7">
    <source>
        <dbReference type="SMART" id="SM01332"/>
    </source>
</evidence>
<proteinExistence type="inferred from homology"/>
<sequence>MFEYRSNPFRSENENTNLYNPQRQILKGKSQILNKKVGSLKTSQSFNNTKKLFNNKQSSRQRSVFGRINSNINVNNPQNNLNQRKQTKPKGFLKRSVSQNVLPRNGKQQLNQNKVRVRKSFNQGKERLMVKKSRKNVTVKNRKEDKLKLKTRKSQTNKINPLKRVGSQLLNPNSSSLLFQNKNKNKNKNENKNKNQNQKRRPIKKKKKKKIIYNIDKPNLKNPQYVTEFVEDIFSHQKKKEVEQMLPMNFLSVQKKINEKMRGILFDWLCEVHLKFKLKTEVLYLTCKIIDKFLSKIHVPMSKLQLTGITAMLIASKYEEIYPPEVDDFVYISDKSYKREEILKMESIILNVLNFRVTYVSPYFFIQRYIKAAGVGMKTMDYLKLKLLSNYLLELSIPRLNMIKYKPSQLASAAVYLALVSLNTKTLNKPPLWTDTLQYYTKFKLSEIIDCARDLAKIAIHVGSADLKDENELLSARKKYKKKRFARIARIPIRMV</sequence>
<feature type="compositionally biased region" description="Low complexity" evidence="5">
    <location>
        <begin position="70"/>
        <end position="82"/>
    </location>
</feature>
<feature type="region of interest" description="Disordered" evidence="5">
    <location>
        <begin position="133"/>
        <end position="209"/>
    </location>
</feature>
<feature type="region of interest" description="Disordered" evidence="5">
    <location>
        <begin position="70"/>
        <end position="92"/>
    </location>
</feature>
<dbReference type="InterPro" id="IPR039361">
    <property type="entry name" value="Cyclin"/>
</dbReference>
<dbReference type="FunFam" id="1.10.472.10:FF:000001">
    <property type="entry name" value="G2/mitotic-specific cyclin"/>
    <property type="match status" value="1"/>
</dbReference>
<evidence type="ECO:0000259" key="6">
    <source>
        <dbReference type="SMART" id="SM00385"/>
    </source>
</evidence>
<name>A0AAV8A0R4_9EUKA</name>